<feature type="compositionally biased region" description="Polar residues" evidence="1">
    <location>
        <begin position="258"/>
        <end position="274"/>
    </location>
</feature>
<feature type="region of interest" description="Disordered" evidence="1">
    <location>
        <begin position="236"/>
        <end position="282"/>
    </location>
</feature>
<dbReference type="EMBL" id="JAWXYG010000011">
    <property type="protein sequence ID" value="KAK4259447.1"/>
    <property type="molecule type" value="Genomic_DNA"/>
</dbReference>
<feature type="region of interest" description="Disordered" evidence="1">
    <location>
        <begin position="1"/>
        <end position="157"/>
    </location>
</feature>
<evidence type="ECO:0000313" key="2">
    <source>
        <dbReference type="EMBL" id="KAK4259447.1"/>
    </source>
</evidence>
<dbReference type="PANTHER" id="PTHR37187">
    <property type="entry name" value="EXPRESSED PROTEIN"/>
    <property type="match status" value="1"/>
</dbReference>
<dbReference type="Proteomes" id="UP001293593">
    <property type="component" value="Unassembled WGS sequence"/>
</dbReference>
<evidence type="ECO:0000256" key="1">
    <source>
        <dbReference type="SAM" id="MobiDB-lite"/>
    </source>
</evidence>
<feature type="compositionally biased region" description="Polar residues" evidence="1">
    <location>
        <begin position="393"/>
        <end position="411"/>
    </location>
</feature>
<feature type="compositionally biased region" description="Basic and acidic residues" evidence="1">
    <location>
        <begin position="238"/>
        <end position="256"/>
    </location>
</feature>
<keyword evidence="3" id="KW-1185">Reference proteome</keyword>
<feature type="region of interest" description="Disordered" evidence="1">
    <location>
        <begin position="372"/>
        <end position="426"/>
    </location>
</feature>
<feature type="compositionally biased region" description="Basic and acidic residues" evidence="1">
    <location>
        <begin position="148"/>
        <end position="157"/>
    </location>
</feature>
<comment type="caution">
    <text evidence="2">The sequence shown here is derived from an EMBL/GenBank/DDBJ whole genome shotgun (WGS) entry which is preliminary data.</text>
</comment>
<sequence length="457" mass="49122">MPSGAKKRKAAKKKKEKEADINPPSNNPQGSDDLKSQDGKGSDGGEGSSSAYHDHDDHPFNEGSEEVEEGDQSVAYPSISDIKPMEEVPGDITNAEVVGGQEFSVVKIESDLKSEERSDRVNENVENVRSFKESLDGHGNSSGTASDEFLKKDNSKDELYNSQQKAFTSEGLTYPVDSSTEVAGGHKVIVKIDSGLKSENNSERINDSVADVNYTSELVGEREVSAVKIVSDLEYEESSTRINERVDHIESTKESRYGNGNSSGTSNVESLSENNSKDEPNNSKQMAIISEALAYPVDDSSTTKISLTSENPTVKETSNLVVEPCVNSVKEGSSLSEVKSNDNGSASLEESVSQVAAVDLAMKKHEDKVFPLPDQNVTIPDMVESPPTDYGSKVSTSVSENPTPVPESTNDAGHAKGSETPECSENKPQVVSAPHMVQKACWLNCCGLFDVLSGSNR</sequence>
<accession>A0AAE1MA41</accession>
<feature type="compositionally biased region" description="Basic and acidic residues" evidence="1">
    <location>
        <begin position="32"/>
        <end position="43"/>
    </location>
</feature>
<feature type="compositionally biased region" description="Basic and acidic residues" evidence="1">
    <location>
        <begin position="108"/>
        <end position="123"/>
    </location>
</feature>
<dbReference type="PANTHER" id="PTHR37187:SF19">
    <property type="entry name" value="(RAPE) HYPOTHETICAL PROTEIN"/>
    <property type="match status" value="1"/>
</dbReference>
<organism evidence="2 3">
    <name type="scientific">Acacia crassicarpa</name>
    <name type="common">northern wattle</name>
    <dbReference type="NCBI Taxonomy" id="499986"/>
    <lineage>
        <taxon>Eukaryota</taxon>
        <taxon>Viridiplantae</taxon>
        <taxon>Streptophyta</taxon>
        <taxon>Embryophyta</taxon>
        <taxon>Tracheophyta</taxon>
        <taxon>Spermatophyta</taxon>
        <taxon>Magnoliopsida</taxon>
        <taxon>eudicotyledons</taxon>
        <taxon>Gunneridae</taxon>
        <taxon>Pentapetalae</taxon>
        <taxon>rosids</taxon>
        <taxon>fabids</taxon>
        <taxon>Fabales</taxon>
        <taxon>Fabaceae</taxon>
        <taxon>Caesalpinioideae</taxon>
        <taxon>mimosoid clade</taxon>
        <taxon>Acacieae</taxon>
        <taxon>Acacia</taxon>
    </lineage>
</organism>
<reference evidence="2" key="1">
    <citation type="submission" date="2023-10" db="EMBL/GenBank/DDBJ databases">
        <title>Chromosome-level genome of the transformable northern wattle, Acacia crassicarpa.</title>
        <authorList>
            <person name="Massaro I."/>
            <person name="Sinha N.R."/>
            <person name="Poethig S."/>
            <person name="Leichty A.R."/>
        </authorList>
    </citation>
    <scope>NUCLEOTIDE SEQUENCE</scope>
    <source>
        <strain evidence="2">Acra3RX</strain>
        <tissue evidence="2">Leaf</tissue>
    </source>
</reference>
<proteinExistence type="predicted"/>
<evidence type="ECO:0000313" key="3">
    <source>
        <dbReference type="Proteomes" id="UP001293593"/>
    </source>
</evidence>
<feature type="compositionally biased region" description="Basic residues" evidence="1">
    <location>
        <begin position="1"/>
        <end position="15"/>
    </location>
</feature>
<dbReference type="AlphaFoldDB" id="A0AAE1MA41"/>
<protein>
    <submittedName>
        <fullName evidence="2">Uncharacterized protein</fullName>
    </submittedName>
</protein>
<gene>
    <name evidence="2" type="ORF">QN277_005776</name>
</gene>
<name>A0AAE1MA41_9FABA</name>